<protein>
    <submittedName>
        <fullName evidence="1">Uncharacterized protein</fullName>
    </submittedName>
</protein>
<evidence type="ECO:0000313" key="1">
    <source>
        <dbReference type="EMBL" id="WNL50265.1"/>
    </source>
</evidence>
<dbReference type="EMBL" id="OR343189">
    <property type="protein sequence ID" value="WNL50265.1"/>
    <property type="molecule type" value="Genomic_DNA"/>
</dbReference>
<accession>A0AA96J3N5</accession>
<proteinExistence type="predicted"/>
<reference evidence="1" key="1">
    <citation type="submission" date="2023-07" db="EMBL/GenBank/DDBJ databases">
        <authorList>
            <person name="Xia Y."/>
        </authorList>
    </citation>
    <scope>NUCLEOTIDE SEQUENCE</scope>
    <source>
        <strain evidence="1">E</strain>
    </source>
</reference>
<sequence length="123" mass="14141">MDKFLSYRPWISYAISFGIELEETSFDRESFHEQDSGNGRMLRMFVVSKGKGTSRKDNGVICGPYELAIFTSVREKDANDGVRVEIKGYNFNGEQYGEQSHKKWIICEGMEMPVEEETLVLPK</sequence>
<name>A0AA96J3N5_9VIRU</name>
<organism evidence="1">
    <name type="scientific">Marseillevirus sp</name>
    <dbReference type="NCBI Taxonomy" id="2809551"/>
    <lineage>
        <taxon>Viruses</taxon>
        <taxon>Varidnaviria</taxon>
        <taxon>Bamfordvirae</taxon>
        <taxon>Nucleocytoviricota</taxon>
        <taxon>Megaviricetes</taxon>
        <taxon>Pimascovirales</taxon>
        <taxon>Pimascovirales incertae sedis</taxon>
        <taxon>Marseilleviridae</taxon>
        <taxon>Marseillevirus</taxon>
    </lineage>
</organism>
<gene>
    <name evidence="1" type="ORF">MarDSR_226</name>
</gene>